<dbReference type="InterPro" id="IPR017938">
    <property type="entry name" value="Riboflavin_synthase-like_b-brl"/>
</dbReference>
<evidence type="ECO:0008006" key="16">
    <source>
        <dbReference type="Google" id="ProtNLM"/>
    </source>
</evidence>
<dbReference type="Pfam" id="PF08022">
    <property type="entry name" value="FAD_binding_8"/>
    <property type="match status" value="1"/>
</dbReference>
<keyword evidence="15" id="KW-1185">Reference proteome</keyword>
<dbReference type="AlphaFoldDB" id="A0A8J4PMM3"/>
<comment type="caution">
    <text evidence="14">The sequence shown here is derived from an EMBL/GenBank/DDBJ whole genome shotgun (WGS) entry which is preliminary data.</text>
</comment>
<dbReference type="Gene3D" id="1.10.238.10">
    <property type="entry name" value="EF-hand"/>
    <property type="match status" value="1"/>
</dbReference>
<dbReference type="PROSITE" id="PS51384">
    <property type="entry name" value="FAD_FR"/>
    <property type="match status" value="1"/>
</dbReference>
<evidence type="ECO:0000256" key="3">
    <source>
        <dbReference type="ARBA" id="ARBA00022692"/>
    </source>
</evidence>
<dbReference type="Pfam" id="PF08030">
    <property type="entry name" value="NAD_binding_6"/>
    <property type="match status" value="1"/>
</dbReference>
<dbReference type="PRINTS" id="PR00466">
    <property type="entry name" value="GP91PHOX"/>
</dbReference>
<keyword evidence="4" id="KW-0274">FAD</keyword>
<evidence type="ECO:0000259" key="13">
    <source>
        <dbReference type="PROSITE" id="PS51384"/>
    </source>
</evidence>
<dbReference type="PANTHER" id="PTHR11972:SF201">
    <property type="entry name" value="SUPEROXIDE-GENERATING NADPH OXIDASE HEAVY CHAIN SUBUNIT C"/>
    <property type="match status" value="1"/>
</dbReference>
<feature type="transmembrane region" description="Helical" evidence="11">
    <location>
        <begin position="616"/>
        <end position="640"/>
    </location>
</feature>
<dbReference type="GO" id="GO:0043020">
    <property type="term" value="C:NADPH oxidase complex"/>
    <property type="evidence" value="ECO:0007669"/>
    <property type="project" value="TreeGrafter"/>
</dbReference>
<evidence type="ECO:0000256" key="6">
    <source>
        <dbReference type="ARBA" id="ARBA00022857"/>
    </source>
</evidence>
<dbReference type="GO" id="GO:0005509">
    <property type="term" value="F:calcium ion binding"/>
    <property type="evidence" value="ECO:0007669"/>
    <property type="project" value="InterPro"/>
</dbReference>
<evidence type="ECO:0000256" key="4">
    <source>
        <dbReference type="ARBA" id="ARBA00022827"/>
    </source>
</evidence>
<feature type="compositionally biased region" description="Polar residues" evidence="10">
    <location>
        <begin position="292"/>
        <end position="303"/>
    </location>
</feature>
<dbReference type="SFLD" id="SFLDS00052">
    <property type="entry name" value="Ferric_Reductase_Domain"/>
    <property type="match status" value="1"/>
</dbReference>
<dbReference type="Proteomes" id="UP000695562">
    <property type="component" value="Unassembled WGS sequence"/>
</dbReference>
<dbReference type="OrthoDB" id="167398at2759"/>
<evidence type="ECO:0000256" key="5">
    <source>
        <dbReference type="ARBA" id="ARBA00022837"/>
    </source>
</evidence>
<feature type="region of interest" description="Disordered" evidence="10">
    <location>
        <begin position="281"/>
        <end position="347"/>
    </location>
</feature>
<keyword evidence="5" id="KW-0106">Calcium</keyword>
<dbReference type="GO" id="GO:0006952">
    <property type="term" value="P:defense response"/>
    <property type="evidence" value="ECO:0007669"/>
    <property type="project" value="TreeGrafter"/>
</dbReference>
<sequence>MGDNCSSSSSFSKSGGGCDNDNDYNKDELCDEIKILQDGPIPMIGAAGGAFNNTKPIDNPLAIPIEISNLQKSCFSMLDASLYELPNIGVDKFSMETVSHLDYLLLNKYKENENSIREYIKLKTLENDPRILMINRTQFSDLFKINDPDTIEDIFDLFLLNSNQNKNNNNSTSSVNKTAAPDISRTKSNLKMALQKQDKKNQIKKKRLLRKKESSKPIFIDPVGNEKEKIEPQITDLLEATEYKMDNKLKIPMGGGSFPIPVESTFCSNNFLVNQIETDKQQDMKQEEKQENLTLESSINTTDSQEVINSSTTSSSGVSNISSDYSSNESSPVSENQVTIPPKETQTLKPTYLAVPPSFPPTNTIYLNNEKFQSKKKKRKVKKLYINPNAQVNLFDIINQIYLLLSRSGSHEEKIYSCFNLYDIFNKGFITRNDLTEVMKYRIKQNGLTLADFTFESLLDHIFEQFDKNNDGVIDYEEFKLELSKNPESKNKEKVENQVENQHQNQTQLKQKPKETHNVRRYLKIEGTKLIFIFLYAIVNVLLAIYAYLTVVETNRPALLLFGGGLFITRIAAQLIKFNAAFILLTMCKQIFTVIRNTRFKYWFPVDKYLTFHKMIAFVLIAATICHTLGWFIGMAIASSRPDFIFFQCLFPHFITRPTVWQMIFLSLPGLTGFIMLAFIIIIIVCSTKYVRRTRFELFYYSHHLFILFYAMLILHGSLGWVAPATFWKWFIGPAALYAIDRGFRLLKKTHRVDLVEFNLKNEKVVNLKFDKPSSFKYKPGQYLLVNIPEISKLQWHPFTITSSPLEPHIQVHIRVTGGWTRGLFDWLSSKKNTPIDPERGAEQLQINIDGPFGSSSQYALNHKQVILVGAGIGVAPMASLLQDIKLKKEYLAKMNSIPDSPEKDGLGKQEQEVTERIHINMPSLKDIDLGQLEKVHFFWLNRDQLCFQWFEDLLINISRTGHQVPKISINTFNTRCFPKNDVRIFMLWNGLDKLFKSQGLDPTTNLPFKTHWGRPNWDAIFSYYSKKYVGETIGVFCCGPSLLSKELYEKCRYNTSLKSDGTKFYFHKENF</sequence>
<dbReference type="SUPFAM" id="SSF63380">
    <property type="entry name" value="Riboflavin synthase domain-like"/>
    <property type="match status" value="1"/>
</dbReference>
<feature type="domain" description="EF-hand" evidence="12">
    <location>
        <begin position="454"/>
        <end position="489"/>
    </location>
</feature>
<organism evidence="14 15">
    <name type="scientific">Polysphondylium violaceum</name>
    <dbReference type="NCBI Taxonomy" id="133409"/>
    <lineage>
        <taxon>Eukaryota</taxon>
        <taxon>Amoebozoa</taxon>
        <taxon>Evosea</taxon>
        <taxon>Eumycetozoa</taxon>
        <taxon>Dictyostelia</taxon>
        <taxon>Dictyosteliales</taxon>
        <taxon>Dictyosteliaceae</taxon>
        <taxon>Polysphondylium</taxon>
    </lineage>
</organism>
<evidence type="ECO:0000256" key="10">
    <source>
        <dbReference type="SAM" id="MobiDB-lite"/>
    </source>
</evidence>
<feature type="compositionally biased region" description="Basic and acidic residues" evidence="10">
    <location>
        <begin position="488"/>
        <end position="497"/>
    </location>
</feature>
<feature type="transmembrane region" description="Helical" evidence="11">
    <location>
        <begin position="571"/>
        <end position="595"/>
    </location>
</feature>
<dbReference type="InterPro" id="IPR013121">
    <property type="entry name" value="Fe_red_NAD-bd_6"/>
</dbReference>
<dbReference type="InterPro" id="IPR000778">
    <property type="entry name" value="Cyt_b245_heavy_chain"/>
</dbReference>
<dbReference type="SFLD" id="SFLDG01169">
    <property type="entry name" value="NADPH_oxidase_subgroup_(NOX)"/>
    <property type="match status" value="1"/>
</dbReference>
<feature type="compositionally biased region" description="Low complexity" evidence="10">
    <location>
        <begin position="304"/>
        <end position="338"/>
    </location>
</feature>
<dbReference type="Gene3D" id="2.40.30.10">
    <property type="entry name" value="Translation factors"/>
    <property type="match status" value="1"/>
</dbReference>
<keyword evidence="9 11" id="KW-0472">Membrane</keyword>
<accession>A0A8J4PMM3</accession>
<evidence type="ECO:0000313" key="14">
    <source>
        <dbReference type="EMBL" id="KAF2069650.1"/>
    </source>
</evidence>
<dbReference type="SUPFAM" id="SSF52343">
    <property type="entry name" value="Ferredoxin reductase-like, C-terminal NADP-linked domain"/>
    <property type="match status" value="1"/>
</dbReference>
<dbReference type="Gene3D" id="3.40.50.80">
    <property type="entry name" value="Nucleotide-binding domain of ferredoxin-NADP reductase (FNR) module"/>
    <property type="match status" value="1"/>
</dbReference>
<evidence type="ECO:0000313" key="15">
    <source>
        <dbReference type="Proteomes" id="UP000695562"/>
    </source>
</evidence>
<evidence type="ECO:0000256" key="2">
    <source>
        <dbReference type="ARBA" id="ARBA00022630"/>
    </source>
</evidence>
<evidence type="ECO:0000256" key="8">
    <source>
        <dbReference type="ARBA" id="ARBA00023002"/>
    </source>
</evidence>
<keyword evidence="8" id="KW-0560">Oxidoreductase</keyword>
<feature type="region of interest" description="Disordered" evidence="10">
    <location>
        <begin position="488"/>
        <end position="513"/>
    </location>
</feature>
<dbReference type="InterPro" id="IPR002048">
    <property type="entry name" value="EF_hand_dom"/>
</dbReference>
<dbReference type="InterPro" id="IPR011992">
    <property type="entry name" value="EF-hand-dom_pair"/>
</dbReference>
<feature type="compositionally biased region" description="Low complexity" evidence="10">
    <location>
        <begin position="498"/>
        <end position="508"/>
    </location>
</feature>
<reference evidence="14" key="1">
    <citation type="submission" date="2020-01" db="EMBL/GenBank/DDBJ databases">
        <title>Development of genomics and gene disruption for Polysphondylium violaceum indicates a role for the polyketide synthase stlB in stalk morphogenesis.</title>
        <authorList>
            <person name="Narita B."/>
            <person name="Kawabe Y."/>
            <person name="Kin K."/>
            <person name="Saito T."/>
            <person name="Gibbs R."/>
            <person name="Kuspa A."/>
            <person name="Muzny D."/>
            <person name="Queller D."/>
            <person name="Richards S."/>
            <person name="Strassman J."/>
            <person name="Sucgang R."/>
            <person name="Worley K."/>
            <person name="Schaap P."/>
        </authorList>
    </citation>
    <scope>NUCLEOTIDE SEQUENCE</scope>
    <source>
        <strain evidence="14">QSvi11</strain>
    </source>
</reference>
<feature type="transmembrane region" description="Helical" evidence="11">
    <location>
        <begin position="530"/>
        <end position="551"/>
    </location>
</feature>
<dbReference type="EMBL" id="AJWJ01000622">
    <property type="protein sequence ID" value="KAF2069650.1"/>
    <property type="molecule type" value="Genomic_DNA"/>
</dbReference>
<dbReference type="CDD" id="cd00051">
    <property type="entry name" value="EFh"/>
    <property type="match status" value="1"/>
</dbReference>
<dbReference type="PANTHER" id="PTHR11972">
    <property type="entry name" value="NADPH OXIDASE"/>
    <property type="match status" value="1"/>
</dbReference>
<dbReference type="InterPro" id="IPR013112">
    <property type="entry name" value="FAD-bd_8"/>
</dbReference>
<gene>
    <name evidence="14" type="ORF">CYY_009035</name>
</gene>
<dbReference type="Pfam" id="PF13499">
    <property type="entry name" value="EF-hand_7"/>
    <property type="match status" value="1"/>
</dbReference>
<dbReference type="InterPro" id="IPR017927">
    <property type="entry name" value="FAD-bd_FR_type"/>
</dbReference>
<feature type="transmembrane region" description="Helical" evidence="11">
    <location>
        <begin position="660"/>
        <end position="686"/>
    </location>
</feature>
<feature type="domain" description="FAD-binding FR-type" evidence="13">
    <location>
        <begin position="742"/>
        <end position="859"/>
    </location>
</feature>
<evidence type="ECO:0000259" key="12">
    <source>
        <dbReference type="PROSITE" id="PS50222"/>
    </source>
</evidence>
<evidence type="ECO:0000256" key="11">
    <source>
        <dbReference type="SAM" id="Phobius"/>
    </source>
</evidence>
<dbReference type="InterPro" id="IPR018247">
    <property type="entry name" value="EF_Hand_1_Ca_BS"/>
</dbReference>
<dbReference type="InterPro" id="IPR050369">
    <property type="entry name" value="RBOH/FRE"/>
</dbReference>
<dbReference type="SUPFAM" id="SSF47473">
    <property type="entry name" value="EF-hand"/>
    <property type="match status" value="1"/>
</dbReference>
<keyword evidence="7 11" id="KW-1133">Transmembrane helix</keyword>
<evidence type="ECO:0000256" key="7">
    <source>
        <dbReference type="ARBA" id="ARBA00022989"/>
    </source>
</evidence>
<dbReference type="SMART" id="SM00054">
    <property type="entry name" value="EFh"/>
    <property type="match status" value="2"/>
</dbReference>
<dbReference type="InterPro" id="IPR039261">
    <property type="entry name" value="FNR_nucleotide-bd"/>
</dbReference>
<dbReference type="Pfam" id="PF01794">
    <property type="entry name" value="Ferric_reduct"/>
    <property type="match status" value="1"/>
</dbReference>
<dbReference type="InterPro" id="IPR013130">
    <property type="entry name" value="Fe3_Rdtase_TM_dom"/>
</dbReference>
<keyword evidence="6" id="KW-0521">NADP</keyword>
<comment type="subcellular location">
    <subcellularLocation>
        <location evidence="1">Membrane</location>
        <topology evidence="1">Multi-pass membrane protein</topology>
    </subcellularLocation>
</comment>
<dbReference type="CDD" id="cd06186">
    <property type="entry name" value="NOX_Duox_like_FAD_NADP"/>
    <property type="match status" value="1"/>
</dbReference>
<protein>
    <recommendedName>
        <fullName evidence="16">Superoxide-generating NADPH oxidase flavocytochrome</fullName>
    </recommendedName>
</protein>
<dbReference type="SFLD" id="SFLDG01168">
    <property type="entry name" value="Ferric_reductase_subgroup_(FRE"/>
    <property type="match status" value="1"/>
</dbReference>
<keyword evidence="3 11" id="KW-0812">Transmembrane</keyword>
<dbReference type="PROSITE" id="PS00018">
    <property type="entry name" value="EF_HAND_1"/>
    <property type="match status" value="1"/>
</dbReference>
<dbReference type="GO" id="GO:0016175">
    <property type="term" value="F:superoxide-generating NAD(P)H oxidase activity"/>
    <property type="evidence" value="ECO:0007669"/>
    <property type="project" value="TreeGrafter"/>
</dbReference>
<keyword evidence="2" id="KW-0285">Flavoprotein</keyword>
<evidence type="ECO:0000256" key="1">
    <source>
        <dbReference type="ARBA" id="ARBA00004141"/>
    </source>
</evidence>
<dbReference type="PROSITE" id="PS50222">
    <property type="entry name" value="EF_HAND_2"/>
    <property type="match status" value="2"/>
</dbReference>
<feature type="compositionally biased region" description="Basic and acidic residues" evidence="10">
    <location>
        <begin position="281"/>
        <end position="291"/>
    </location>
</feature>
<proteinExistence type="predicted"/>
<evidence type="ECO:0000256" key="9">
    <source>
        <dbReference type="ARBA" id="ARBA00023136"/>
    </source>
</evidence>
<dbReference type="GO" id="GO:0042554">
    <property type="term" value="P:superoxide anion generation"/>
    <property type="evidence" value="ECO:0007669"/>
    <property type="project" value="TreeGrafter"/>
</dbReference>
<name>A0A8J4PMM3_9MYCE</name>
<feature type="domain" description="EF-hand" evidence="12">
    <location>
        <begin position="410"/>
        <end position="445"/>
    </location>
</feature>